<dbReference type="Proteomes" id="UP000242414">
    <property type="component" value="Unassembled WGS sequence"/>
</dbReference>
<dbReference type="OrthoDB" id="2261340at2759"/>
<gene>
    <name evidence="1" type="ORF">BCV72DRAFT_243768</name>
</gene>
<accession>A0A1X0QWY9</accession>
<reference evidence="1" key="1">
    <citation type="journal article" date="2016" name="Proc. Natl. Acad. Sci. U.S.A.">
        <title>Lipid metabolic changes in an early divergent fungus govern the establishment of a mutualistic symbiosis with endobacteria.</title>
        <authorList>
            <person name="Lastovetsky O.A."/>
            <person name="Gaspar M.L."/>
            <person name="Mondo S.J."/>
            <person name="LaButti K.M."/>
            <person name="Sandor L."/>
            <person name="Grigoriev I.V."/>
            <person name="Henry S.A."/>
            <person name="Pawlowska T.E."/>
        </authorList>
    </citation>
    <scope>NUCLEOTIDE SEQUENCE [LARGE SCALE GENOMIC DNA]</scope>
    <source>
        <strain evidence="1">ATCC 52814</strain>
    </source>
</reference>
<evidence type="ECO:0000313" key="1">
    <source>
        <dbReference type="EMBL" id="ORE04241.1"/>
    </source>
</evidence>
<protein>
    <submittedName>
        <fullName evidence="1">Uncharacterized protein</fullName>
    </submittedName>
</protein>
<dbReference type="VEuPathDB" id="FungiDB:BCV72DRAFT_243768"/>
<dbReference type="EMBL" id="KV921977">
    <property type="protein sequence ID" value="ORE04241.1"/>
    <property type="molecule type" value="Genomic_DNA"/>
</dbReference>
<organism evidence="1">
    <name type="scientific">Rhizopus microsporus var. microsporus</name>
    <dbReference type="NCBI Taxonomy" id="86635"/>
    <lineage>
        <taxon>Eukaryota</taxon>
        <taxon>Fungi</taxon>
        <taxon>Fungi incertae sedis</taxon>
        <taxon>Mucoromycota</taxon>
        <taxon>Mucoromycotina</taxon>
        <taxon>Mucoromycetes</taxon>
        <taxon>Mucorales</taxon>
        <taxon>Mucorineae</taxon>
        <taxon>Rhizopodaceae</taxon>
        <taxon>Rhizopus</taxon>
    </lineage>
</organism>
<sequence>MPLKNYPSNKATTLRERDLPFQLIVVLDSLDMHVHNKFYLNPKNISRYSEEDFKLKFWSHLIEKSFSISPFFLHCQLNVVFIMNWGDTVPDTFSSLSPKLKVGFRILLSVSSMRSDYSVGEFAKVASSTKFYGDKLKAALITKKKSSQLFAS</sequence>
<proteinExistence type="predicted"/>
<name>A0A1X0QWY9_RHIZD</name>
<dbReference type="AlphaFoldDB" id="A0A1X0QWY9"/>